<evidence type="ECO:0000313" key="3">
    <source>
        <dbReference type="EMBL" id="TXJ31550.1"/>
    </source>
</evidence>
<dbReference type="GeneID" id="61067910"/>
<dbReference type="EMBL" id="SAYG01000018">
    <property type="protein sequence ID" value="TXJ42719.1"/>
    <property type="molecule type" value="Genomic_DNA"/>
</dbReference>
<gene>
    <name evidence="3" type="ORF">EPJ69_07920</name>
    <name evidence="5" type="ORF">EPJ70_12300</name>
    <name evidence="7" type="ORF">EPJ74_11270</name>
    <name evidence="6" type="ORF">EPJ76_07190</name>
    <name evidence="4" type="ORF">EPJ78_09675</name>
    <name evidence="2" type="ORF">EPJ79_08665</name>
    <name evidence="1" type="ORF">EPJ80_09725</name>
</gene>
<dbReference type="Proteomes" id="UP000322814">
    <property type="component" value="Unassembled WGS sequence"/>
</dbReference>
<evidence type="ECO:0000313" key="12">
    <source>
        <dbReference type="Proteomes" id="UP000324638"/>
    </source>
</evidence>
<dbReference type="RefSeq" id="WP_147527653.1">
    <property type="nucleotide sequence ID" value="NZ_CATXRK010000037.1"/>
</dbReference>
<dbReference type="Proteomes" id="UP000325116">
    <property type="component" value="Unassembled WGS sequence"/>
</dbReference>
<dbReference type="EMBL" id="SAXU01000001">
    <property type="protein sequence ID" value="TXJ21184.1"/>
    <property type="molecule type" value="Genomic_DNA"/>
</dbReference>
<dbReference type="Proteomes" id="UP000324574">
    <property type="component" value="Unassembled WGS sequence"/>
</dbReference>
<accession>A0A5C8D6Y3</accession>
<evidence type="ECO:0000313" key="11">
    <source>
        <dbReference type="Proteomes" id="UP000324574"/>
    </source>
</evidence>
<reference evidence="8 9" key="1">
    <citation type="journal article" date="1992" name="Lakartidningen">
        <title>[Penicillin V and not amoxicillin is the first choice preparation in acute otitis].</title>
        <authorList>
            <person name="Kamme C."/>
            <person name="Lundgren K."/>
            <person name="Prellner K."/>
        </authorList>
    </citation>
    <scope>NUCLEOTIDE SEQUENCE [LARGE SCALE GENOMIC DNA]</scope>
    <source>
        <strain evidence="2 12">513A</strain>
        <strain evidence="7 8">PC2022III</strain>
        <strain evidence="6 9">PC3053II</strain>
        <strain evidence="5 11">PC3714II</strain>
        <strain evidence="4 10">PC4580III</strain>
        <strain evidence="3 13">PC5538III-lc</strain>
        <strain evidence="1 14">W1</strain>
    </source>
</reference>
<reference evidence="2" key="2">
    <citation type="submission" date="2019-01" db="EMBL/GenBank/DDBJ databases">
        <authorList>
            <person name="Thorell K."/>
        </authorList>
    </citation>
    <scope>NUCLEOTIDE SEQUENCE</scope>
    <source>
        <strain evidence="2">513A</strain>
        <strain evidence="7">PC2022III</strain>
        <strain evidence="6">PC3053II</strain>
        <strain evidence="5">PC3714II</strain>
        <strain evidence="4">PC4580III</strain>
        <strain evidence="3">PC5538III-lc</strain>
        <strain evidence="1">W1</strain>
    </source>
</reference>
<dbReference type="AlphaFoldDB" id="A0A5C8D6Y3"/>
<sequence length="79" mass="8645">MTINNISSNNTAIKIQSLASKPNTETIKQVKNTSQNINQNSSLSPLSSRYTYAIGKDGKKYILQLRIDIASVRAFSALA</sequence>
<dbReference type="Proteomes" id="UP000322188">
    <property type="component" value="Unassembled WGS sequence"/>
</dbReference>
<dbReference type="EMBL" id="SAYK01000010">
    <property type="protein sequence ID" value="TXJ59089.1"/>
    <property type="molecule type" value="Genomic_DNA"/>
</dbReference>
<organism evidence="2 12">
    <name type="scientific">Brachyspira aalborgi</name>
    <dbReference type="NCBI Taxonomy" id="29522"/>
    <lineage>
        <taxon>Bacteria</taxon>
        <taxon>Pseudomonadati</taxon>
        <taxon>Spirochaetota</taxon>
        <taxon>Spirochaetia</taxon>
        <taxon>Brachyspirales</taxon>
        <taxon>Brachyspiraceae</taxon>
        <taxon>Brachyspira</taxon>
    </lineage>
</organism>
<dbReference type="EMBL" id="SAYI01000018">
    <property type="protein sequence ID" value="TXJ55366.1"/>
    <property type="molecule type" value="Genomic_DNA"/>
</dbReference>
<evidence type="ECO:0000313" key="5">
    <source>
        <dbReference type="EMBL" id="TXJ42719.1"/>
    </source>
</evidence>
<proteinExistence type="predicted"/>
<dbReference type="EMBL" id="SAXT01000005">
    <property type="protein sequence ID" value="TXJ11966.1"/>
    <property type="molecule type" value="Genomic_DNA"/>
</dbReference>
<evidence type="ECO:0000313" key="4">
    <source>
        <dbReference type="EMBL" id="TXJ36240.1"/>
    </source>
</evidence>
<evidence type="ECO:0000313" key="2">
    <source>
        <dbReference type="EMBL" id="TXJ21184.1"/>
    </source>
</evidence>
<evidence type="ECO:0000313" key="7">
    <source>
        <dbReference type="EMBL" id="TXJ59089.1"/>
    </source>
</evidence>
<evidence type="ECO:0000313" key="13">
    <source>
        <dbReference type="Proteomes" id="UP000324707"/>
    </source>
</evidence>
<evidence type="ECO:0000313" key="9">
    <source>
        <dbReference type="Proteomes" id="UP000322327"/>
    </source>
</evidence>
<evidence type="ECO:0000313" key="14">
    <source>
        <dbReference type="Proteomes" id="UP000325116"/>
    </source>
</evidence>
<name>A0A5C8D6Y3_9SPIR</name>
<evidence type="ECO:0000313" key="1">
    <source>
        <dbReference type="EMBL" id="TXJ11966.1"/>
    </source>
</evidence>
<protein>
    <submittedName>
        <fullName evidence="2">Uncharacterized protein</fullName>
    </submittedName>
</protein>
<evidence type="ECO:0000313" key="10">
    <source>
        <dbReference type="Proteomes" id="UP000322814"/>
    </source>
</evidence>
<comment type="caution">
    <text evidence="2">The sequence shown here is derived from an EMBL/GenBank/DDBJ whole genome shotgun (WGS) entry which is preliminary data.</text>
</comment>
<dbReference type="Proteomes" id="UP000324707">
    <property type="component" value="Unassembled WGS sequence"/>
</dbReference>
<evidence type="ECO:0000313" key="6">
    <source>
        <dbReference type="EMBL" id="TXJ55366.1"/>
    </source>
</evidence>
<dbReference type="EMBL" id="SAXX01000021">
    <property type="protein sequence ID" value="TXJ31550.1"/>
    <property type="molecule type" value="Genomic_DNA"/>
</dbReference>
<dbReference type="EMBL" id="SAYB01000006">
    <property type="protein sequence ID" value="TXJ36240.1"/>
    <property type="molecule type" value="Genomic_DNA"/>
</dbReference>
<dbReference type="Proteomes" id="UP000322327">
    <property type="component" value="Unassembled WGS sequence"/>
</dbReference>
<dbReference type="Proteomes" id="UP000324638">
    <property type="component" value="Unassembled WGS sequence"/>
</dbReference>
<evidence type="ECO:0000313" key="8">
    <source>
        <dbReference type="Proteomes" id="UP000322188"/>
    </source>
</evidence>